<reference evidence="2" key="1">
    <citation type="submission" date="2025-08" db="UniProtKB">
        <authorList>
            <consortium name="RefSeq"/>
        </authorList>
    </citation>
    <scope>IDENTIFICATION</scope>
</reference>
<dbReference type="GeneID" id="101861682"/>
<dbReference type="InterPro" id="IPR052709">
    <property type="entry name" value="Transposase-MT_Hybrid"/>
</dbReference>
<keyword evidence="1" id="KW-1185">Reference proteome</keyword>
<organism evidence="1 2">
    <name type="scientific">Aplysia californica</name>
    <name type="common">California sea hare</name>
    <dbReference type="NCBI Taxonomy" id="6500"/>
    <lineage>
        <taxon>Eukaryota</taxon>
        <taxon>Metazoa</taxon>
        <taxon>Spiralia</taxon>
        <taxon>Lophotrochozoa</taxon>
        <taxon>Mollusca</taxon>
        <taxon>Gastropoda</taxon>
        <taxon>Heterobranchia</taxon>
        <taxon>Euthyneura</taxon>
        <taxon>Tectipleura</taxon>
        <taxon>Aplysiida</taxon>
        <taxon>Aplysioidea</taxon>
        <taxon>Aplysiidae</taxon>
        <taxon>Aplysia</taxon>
    </lineage>
</organism>
<dbReference type="Gene3D" id="3.30.420.10">
    <property type="entry name" value="Ribonuclease H-like superfamily/Ribonuclease H"/>
    <property type="match status" value="1"/>
</dbReference>
<protein>
    <submittedName>
        <fullName evidence="2">Histone-lysine N-methyltransferase SETMAR-like</fullName>
    </submittedName>
</protein>
<sequence>MLSDVVVLLHDKATPPKSAQTQNLIASFGWEQLKYPSHILDLAPSDFHVFLHLNKFLVRQDFHSDADLTGETGDWLTSQAPAFYDEGIQKLVPRYDKCLNSSGNYVEK</sequence>
<dbReference type="Proteomes" id="UP000694888">
    <property type="component" value="Unplaced"/>
</dbReference>
<dbReference type="RefSeq" id="XP_005106122.1">
    <property type="nucleotide sequence ID" value="XM_005106065.1"/>
</dbReference>
<evidence type="ECO:0000313" key="1">
    <source>
        <dbReference type="Proteomes" id="UP000694888"/>
    </source>
</evidence>
<gene>
    <name evidence="2" type="primary">LOC101861682</name>
</gene>
<dbReference type="InterPro" id="IPR036397">
    <property type="entry name" value="RNaseH_sf"/>
</dbReference>
<dbReference type="PANTHER" id="PTHR46060:SF3">
    <property type="entry name" value="PROTEIN GVQW3"/>
    <property type="match status" value="1"/>
</dbReference>
<proteinExistence type="predicted"/>
<accession>A0ABM0K0V3</accession>
<name>A0ABM0K0V3_APLCA</name>
<dbReference type="PANTHER" id="PTHR46060">
    <property type="entry name" value="MARINER MOS1 TRANSPOSASE-LIKE PROTEIN"/>
    <property type="match status" value="1"/>
</dbReference>
<evidence type="ECO:0000313" key="2">
    <source>
        <dbReference type="RefSeq" id="XP_005106122.1"/>
    </source>
</evidence>